<gene>
    <name evidence="1" type="ORF">DPMN_097840</name>
</gene>
<dbReference type="EMBL" id="JAIWYP010000003">
    <property type="protein sequence ID" value="KAH3855275.1"/>
    <property type="molecule type" value="Genomic_DNA"/>
</dbReference>
<reference evidence="1" key="2">
    <citation type="submission" date="2020-11" db="EMBL/GenBank/DDBJ databases">
        <authorList>
            <person name="McCartney M.A."/>
            <person name="Auch B."/>
            <person name="Kono T."/>
            <person name="Mallez S."/>
            <person name="Becker A."/>
            <person name="Gohl D.M."/>
            <person name="Silverstein K.A.T."/>
            <person name="Koren S."/>
            <person name="Bechman K.B."/>
            <person name="Herman A."/>
            <person name="Abrahante J.E."/>
            <person name="Garbe J."/>
        </authorList>
    </citation>
    <scope>NUCLEOTIDE SEQUENCE</scope>
    <source>
        <strain evidence="1">Duluth1</strain>
        <tissue evidence="1">Whole animal</tissue>
    </source>
</reference>
<organism evidence="1 2">
    <name type="scientific">Dreissena polymorpha</name>
    <name type="common">Zebra mussel</name>
    <name type="synonym">Mytilus polymorpha</name>
    <dbReference type="NCBI Taxonomy" id="45954"/>
    <lineage>
        <taxon>Eukaryota</taxon>
        <taxon>Metazoa</taxon>
        <taxon>Spiralia</taxon>
        <taxon>Lophotrochozoa</taxon>
        <taxon>Mollusca</taxon>
        <taxon>Bivalvia</taxon>
        <taxon>Autobranchia</taxon>
        <taxon>Heteroconchia</taxon>
        <taxon>Euheterodonta</taxon>
        <taxon>Imparidentia</taxon>
        <taxon>Neoheterodontei</taxon>
        <taxon>Myida</taxon>
        <taxon>Dreissenoidea</taxon>
        <taxon>Dreissenidae</taxon>
        <taxon>Dreissena</taxon>
    </lineage>
</organism>
<accession>A0A9D4LB05</accession>
<evidence type="ECO:0000313" key="2">
    <source>
        <dbReference type="Proteomes" id="UP000828390"/>
    </source>
</evidence>
<dbReference type="AlphaFoldDB" id="A0A9D4LB05"/>
<reference evidence="1" key="1">
    <citation type="journal article" date="2019" name="bioRxiv">
        <title>The Genome of the Zebra Mussel, Dreissena polymorpha: A Resource for Invasive Species Research.</title>
        <authorList>
            <person name="McCartney M.A."/>
            <person name="Auch B."/>
            <person name="Kono T."/>
            <person name="Mallez S."/>
            <person name="Zhang Y."/>
            <person name="Obille A."/>
            <person name="Becker A."/>
            <person name="Abrahante J.E."/>
            <person name="Garbe J."/>
            <person name="Badalamenti J.P."/>
            <person name="Herman A."/>
            <person name="Mangelson H."/>
            <person name="Liachko I."/>
            <person name="Sullivan S."/>
            <person name="Sone E.D."/>
            <person name="Koren S."/>
            <person name="Silverstein K.A.T."/>
            <person name="Beckman K.B."/>
            <person name="Gohl D.M."/>
        </authorList>
    </citation>
    <scope>NUCLEOTIDE SEQUENCE</scope>
    <source>
        <strain evidence="1">Duluth1</strain>
        <tissue evidence="1">Whole animal</tissue>
    </source>
</reference>
<keyword evidence="2" id="KW-1185">Reference proteome</keyword>
<protein>
    <submittedName>
        <fullName evidence="1">Uncharacterized protein</fullName>
    </submittedName>
</protein>
<name>A0A9D4LB05_DREPO</name>
<dbReference type="Proteomes" id="UP000828390">
    <property type="component" value="Unassembled WGS sequence"/>
</dbReference>
<proteinExistence type="predicted"/>
<sequence>MLPIQNKAVCETTLSRNDIDSIDNDCDGQIDEETCYPGYGVYPTGTELAIP</sequence>
<comment type="caution">
    <text evidence="1">The sequence shown here is derived from an EMBL/GenBank/DDBJ whole genome shotgun (WGS) entry which is preliminary data.</text>
</comment>
<evidence type="ECO:0000313" key="1">
    <source>
        <dbReference type="EMBL" id="KAH3855275.1"/>
    </source>
</evidence>